<dbReference type="EMBL" id="JXKQ01000005">
    <property type="protein sequence ID" value="OJG45588.1"/>
    <property type="molecule type" value="Genomic_DNA"/>
</dbReference>
<reference evidence="2 3" key="1">
    <citation type="submission" date="2014-12" db="EMBL/GenBank/DDBJ databases">
        <title>Draft genome sequences of 29 type strains of Enterococci.</title>
        <authorList>
            <person name="Zhong Z."/>
            <person name="Sun Z."/>
            <person name="Liu W."/>
            <person name="Zhang W."/>
            <person name="Zhang H."/>
        </authorList>
    </citation>
    <scope>NUCLEOTIDE SEQUENCE [LARGE SCALE GENOMIC DNA]</scope>
    <source>
        <strain evidence="2 3">DSM 17122</strain>
    </source>
</reference>
<protein>
    <recommendedName>
        <fullName evidence="1">DinB-like domain-containing protein</fullName>
    </recommendedName>
</protein>
<keyword evidence="3" id="KW-1185">Reference proteome</keyword>
<proteinExistence type="predicted"/>
<dbReference type="STRING" id="249189.RV04_GL001877"/>
<dbReference type="SUPFAM" id="SSF109854">
    <property type="entry name" value="DinB/YfiT-like putative metalloenzymes"/>
    <property type="match status" value="1"/>
</dbReference>
<gene>
    <name evidence="2" type="ORF">RV04_GL001877</name>
</gene>
<feature type="domain" description="DinB-like" evidence="1">
    <location>
        <begin position="16"/>
        <end position="163"/>
    </location>
</feature>
<dbReference type="Gene3D" id="1.20.120.450">
    <property type="entry name" value="dinb family like domain"/>
    <property type="match status" value="1"/>
</dbReference>
<organism evidence="2 3">
    <name type="scientific">Enterococcus hermanniensis</name>
    <dbReference type="NCBI Taxonomy" id="249189"/>
    <lineage>
        <taxon>Bacteria</taxon>
        <taxon>Bacillati</taxon>
        <taxon>Bacillota</taxon>
        <taxon>Bacilli</taxon>
        <taxon>Lactobacillales</taxon>
        <taxon>Enterococcaceae</taxon>
        <taxon>Enterococcus</taxon>
    </lineage>
</organism>
<dbReference type="InterPro" id="IPR034660">
    <property type="entry name" value="DinB/YfiT-like"/>
</dbReference>
<accession>A0A1L8TN56</accession>
<evidence type="ECO:0000313" key="3">
    <source>
        <dbReference type="Proteomes" id="UP000182077"/>
    </source>
</evidence>
<comment type="caution">
    <text evidence="2">The sequence shown here is derived from an EMBL/GenBank/DDBJ whole genome shotgun (WGS) entry which is preliminary data.</text>
</comment>
<dbReference type="AlphaFoldDB" id="A0A1L8TN56"/>
<name>A0A1L8TN56_9ENTE</name>
<evidence type="ECO:0000259" key="1">
    <source>
        <dbReference type="Pfam" id="PF12867"/>
    </source>
</evidence>
<dbReference type="Proteomes" id="UP000182077">
    <property type="component" value="Unassembled WGS sequence"/>
</dbReference>
<dbReference type="Pfam" id="PF12867">
    <property type="entry name" value="DinB_2"/>
    <property type="match status" value="1"/>
</dbReference>
<evidence type="ECO:0000313" key="2">
    <source>
        <dbReference type="EMBL" id="OJG45588.1"/>
    </source>
</evidence>
<sequence>MGGNAMKNTEFATEMLDRAQERFEETLTQLTIEEANKMPEPLIKSVAWLMWHTAREIDLQISDLNKSEPLWTSEGWTKKFALDLPDDTQDWQHTPEEAAKVVVEDYQLLKDYLADSITFTKNYLKELPEEKLSDIIDTNWTPPVTRQDRIISVVDDAAMHSGQAVYTRRLVIGK</sequence>
<dbReference type="InterPro" id="IPR024775">
    <property type="entry name" value="DinB-like"/>
</dbReference>